<evidence type="ECO:0000313" key="2">
    <source>
        <dbReference type="Proteomes" id="UP000616151"/>
    </source>
</evidence>
<name>A0ACC5R4G9_9HYPH</name>
<keyword evidence="2" id="KW-1185">Reference proteome</keyword>
<gene>
    <name evidence="1" type="ORF">JHL16_14455</name>
</gene>
<organism evidence="1 2">
    <name type="scientific">Taklimakanibacter albus</name>
    <dbReference type="NCBI Taxonomy" id="2800327"/>
    <lineage>
        <taxon>Bacteria</taxon>
        <taxon>Pseudomonadati</taxon>
        <taxon>Pseudomonadota</taxon>
        <taxon>Alphaproteobacteria</taxon>
        <taxon>Hyphomicrobiales</taxon>
        <taxon>Aestuariivirgaceae</taxon>
        <taxon>Taklimakanibacter</taxon>
    </lineage>
</organism>
<evidence type="ECO:0000313" key="1">
    <source>
        <dbReference type="EMBL" id="MBK1867556.1"/>
    </source>
</evidence>
<dbReference type="EMBL" id="JAENHL010000007">
    <property type="protein sequence ID" value="MBK1867556.1"/>
    <property type="molecule type" value="Genomic_DNA"/>
</dbReference>
<sequence length="336" mass="35688">MLKYLTGTAIIAGLLAVGAAGAMAQQKYTFALVPKNMNNPFFDQARDGCKKAEAESNGAFECMYIGPGEHGGGEEQVQIVQDLVAKKVDGIAVSPSNAAAMAVALQAAKEAGIPVLTWDSDMLPENKDLRVAYVGTKNYDIGVNLAKIVQTLKPKGGTICIQSGGAAAANHNERMQGIRDTLSGKQSAASPGDALKGENGWTEADGCPLYTDDDFPRSVQQLEDTLGKLADLDAFVPTGGFPQFIPDAYRATVSKYKDRLDSGKLALVVADTLPVQMELMKEGLSKGQVGQRPFEMGYKTMMFLKDMKDGKGNPTDPTYTGLDVCTPETADTCIGK</sequence>
<dbReference type="Proteomes" id="UP000616151">
    <property type="component" value="Unassembled WGS sequence"/>
</dbReference>
<comment type="caution">
    <text evidence="1">The sequence shown here is derived from an EMBL/GenBank/DDBJ whole genome shotgun (WGS) entry which is preliminary data.</text>
</comment>
<accession>A0ACC5R4G9</accession>
<protein>
    <submittedName>
        <fullName evidence="1">Substrate-binding domain-containing protein</fullName>
    </submittedName>
</protein>
<reference evidence="1" key="1">
    <citation type="submission" date="2021-01" db="EMBL/GenBank/DDBJ databases">
        <authorList>
            <person name="Sun Q."/>
        </authorList>
    </citation>
    <scope>NUCLEOTIDE SEQUENCE</scope>
    <source>
        <strain evidence="1">YIM B02566</strain>
    </source>
</reference>
<proteinExistence type="predicted"/>